<gene>
    <name evidence="2" type="ORF">Scep_024080</name>
</gene>
<proteinExistence type="predicted"/>
<comment type="caution">
    <text evidence="2">The sequence shown here is derived from an EMBL/GenBank/DDBJ whole genome shotgun (WGS) entry which is preliminary data.</text>
</comment>
<evidence type="ECO:0000313" key="2">
    <source>
        <dbReference type="EMBL" id="KAK9100650.1"/>
    </source>
</evidence>
<name>A0AAP0HY37_9MAGN</name>
<sequence length="172" mass="19175">MEDEHVWDANVQHEEVKRSARLNSWWKNTPNGVFTRSDRMPDSLPRVTYCALGRIRDSRQSKAIGQPGTHSKNTQTESLTEKNRYSLVTHSTVLSGAPDTLTTEAGATLSRYHVCITKNDAKCNADSTQMQVQRIWSVEDGNSSTQSRIQVLGSITTLASHKFVEVGVTNNI</sequence>
<dbReference type="AlphaFoldDB" id="A0AAP0HY37"/>
<feature type="compositionally biased region" description="Polar residues" evidence="1">
    <location>
        <begin position="68"/>
        <end position="78"/>
    </location>
</feature>
<reference evidence="2 3" key="1">
    <citation type="submission" date="2024-01" db="EMBL/GenBank/DDBJ databases">
        <title>Genome assemblies of Stephania.</title>
        <authorList>
            <person name="Yang L."/>
        </authorList>
    </citation>
    <scope>NUCLEOTIDE SEQUENCE [LARGE SCALE GENOMIC DNA]</scope>
    <source>
        <strain evidence="2">JXDWG</strain>
        <tissue evidence="2">Leaf</tissue>
    </source>
</reference>
<evidence type="ECO:0000256" key="1">
    <source>
        <dbReference type="SAM" id="MobiDB-lite"/>
    </source>
</evidence>
<evidence type="ECO:0000313" key="3">
    <source>
        <dbReference type="Proteomes" id="UP001419268"/>
    </source>
</evidence>
<accession>A0AAP0HY37</accession>
<feature type="region of interest" description="Disordered" evidence="1">
    <location>
        <begin position="59"/>
        <end position="79"/>
    </location>
</feature>
<dbReference type="EMBL" id="JBBNAG010000010">
    <property type="protein sequence ID" value="KAK9100650.1"/>
    <property type="molecule type" value="Genomic_DNA"/>
</dbReference>
<dbReference type="Proteomes" id="UP001419268">
    <property type="component" value="Unassembled WGS sequence"/>
</dbReference>
<protein>
    <submittedName>
        <fullName evidence="2">Uncharacterized protein</fullName>
    </submittedName>
</protein>
<keyword evidence="3" id="KW-1185">Reference proteome</keyword>
<organism evidence="2 3">
    <name type="scientific">Stephania cephalantha</name>
    <dbReference type="NCBI Taxonomy" id="152367"/>
    <lineage>
        <taxon>Eukaryota</taxon>
        <taxon>Viridiplantae</taxon>
        <taxon>Streptophyta</taxon>
        <taxon>Embryophyta</taxon>
        <taxon>Tracheophyta</taxon>
        <taxon>Spermatophyta</taxon>
        <taxon>Magnoliopsida</taxon>
        <taxon>Ranunculales</taxon>
        <taxon>Menispermaceae</taxon>
        <taxon>Menispermoideae</taxon>
        <taxon>Cissampelideae</taxon>
        <taxon>Stephania</taxon>
    </lineage>
</organism>